<dbReference type="GO" id="GO:0003724">
    <property type="term" value="F:RNA helicase activity"/>
    <property type="evidence" value="ECO:0007669"/>
    <property type="project" value="UniProtKB-EC"/>
</dbReference>
<dbReference type="AlphaFoldDB" id="A0A7J9HRH5"/>
<dbReference type="EC" id="3.6.4.13" evidence="1"/>
<dbReference type="GO" id="GO:0003723">
    <property type="term" value="F:RNA binding"/>
    <property type="evidence" value="ECO:0007669"/>
    <property type="project" value="TreeGrafter"/>
</dbReference>
<dbReference type="PANTHER" id="PTHR18934">
    <property type="entry name" value="ATP-DEPENDENT RNA HELICASE"/>
    <property type="match status" value="1"/>
</dbReference>
<feature type="non-terminal residue" evidence="3">
    <location>
        <position position="113"/>
    </location>
</feature>
<dbReference type="Gene3D" id="3.40.50.300">
    <property type="entry name" value="P-loop containing nucleotide triphosphate hydrolases"/>
    <property type="match status" value="1"/>
</dbReference>
<dbReference type="SUPFAM" id="SSF52540">
    <property type="entry name" value="P-loop containing nucleoside triphosphate hydrolases"/>
    <property type="match status" value="1"/>
</dbReference>
<comment type="caution">
    <text evidence="3">The sequence shown here is derived from an EMBL/GenBank/DDBJ whole genome shotgun (WGS) entry which is preliminary data.</text>
</comment>
<dbReference type="EMBL" id="JABFAD010000011">
    <property type="protein sequence ID" value="MBA0811994.1"/>
    <property type="molecule type" value="Genomic_DNA"/>
</dbReference>
<dbReference type="OrthoDB" id="10253254at2759"/>
<comment type="catalytic activity">
    <reaction evidence="2">
        <text>ATP + H2O = ADP + phosphate + H(+)</text>
        <dbReference type="Rhea" id="RHEA:13065"/>
        <dbReference type="ChEBI" id="CHEBI:15377"/>
        <dbReference type="ChEBI" id="CHEBI:15378"/>
        <dbReference type="ChEBI" id="CHEBI:30616"/>
        <dbReference type="ChEBI" id="CHEBI:43474"/>
        <dbReference type="ChEBI" id="CHEBI:456216"/>
        <dbReference type="EC" id="3.6.4.13"/>
    </reaction>
</comment>
<evidence type="ECO:0000313" key="3">
    <source>
        <dbReference type="EMBL" id="MBA0811994.1"/>
    </source>
</evidence>
<dbReference type="Proteomes" id="UP000593560">
    <property type="component" value="Unassembled WGS sequence"/>
</dbReference>
<name>A0A7J9HRH5_9ROSI</name>
<keyword evidence="4" id="KW-1185">Reference proteome</keyword>
<evidence type="ECO:0000256" key="2">
    <source>
        <dbReference type="ARBA" id="ARBA00047984"/>
    </source>
</evidence>
<reference evidence="3 4" key="1">
    <citation type="journal article" date="2019" name="Genome Biol. Evol.">
        <title>Insights into the evolution of the New World diploid cottons (Gossypium, subgenus Houzingenia) based on genome sequencing.</title>
        <authorList>
            <person name="Grover C.E."/>
            <person name="Arick M.A. 2nd"/>
            <person name="Thrash A."/>
            <person name="Conover J.L."/>
            <person name="Sanders W.S."/>
            <person name="Peterson D.G."/>
            <person name="Frelichowski J.E."/>
            <person name="Scheffler J.A."/>
            <person name="Scheffler B.E."/>
            <person name="Wendel J.F."/>
        </authorList>
    </citation>
    <scope>NUCLEOTIDE SEQUENCE [LARGE SCALE GENOMIC DNA]</scope>
    <source>
        <strain evidence="3">0</strain>
        <tissue evidence="3">Leaf</tissue>
    </source>
</reference>
<organism evidence="3 4">
    <name type="scientific">Gossypium harknessii</name>
    <dbReference type="NCBI Taxonomy" id="34285"/>
    <lineage>
        <taxon>Eukaryota</taxon>
        <taxon>Viridiplantae</taxon>
        <taxon>Streptophyta</taxon>
        <taxon>Embryophyta</taxon>
        <taxon>Tracheophyta</taxon>
        <taxon>Spermatophyta</taxon>
        <taxon>Magnoliopsida</taxon>
        <taxon>eudicotyledons</taxon>
        <taxon>Gunneridae</taxon>
        <taxon>Pentapetalae</taxon>
        <taxon>rosids</taxon>
        <taxon>malvids</taxon>
        <taxon>Malvales</taxon>
        <taxon>Malvaceae</taxon>
        <taxon>Malvoideae</taxon>
        <taxon>Gossypium</taxon>
    </lineage>
</organism>
<dbReference type="PANTHER" id="PTHR18934:SF136">
    <property type="entry name" value="ATP-DEPENDENT RNA HELICASE DHX35-RELATED"/>
    <property type="match status" value="1"/>
</dbReference>
<evidence type="ECO:0000313" key="4">
    <source>
        <dbReference type="Proteomes" id="UP000593560"/>
    </source>
</evidence>
<sequence>MAQFWKPGTEKPRLVEDEDGGVIFLSSSYSSSSSGYGYVSIEKQRQRLPVYKYRTAILCLVESHATTIVVGETGSGKTAQIPQFLKEAGWADGGRVIACTQPRRLAVQVALNS</sequence>
<proteinExistence type="predicted"/>
<evidence type="ECO:0000256" key="1">
    <source>
        <dbReference type="ARBA" id="ARBA00012552"/>
    </source>
</evidence>
<accession>A0A7J9HRH5</accession>
<dbReference type="InterPro" id="IPR027417">
    <property type="entry name" value="P-loop_NTPase"/>
</dbReference>
<gene>
    <name evidence="3" type="ORF">Gohar_025993</name>
</gene>
<protein>
    <recommendedName>
        <fullName evidence="1">RNA helicase</fullName>
        <ecNumber evidence="1">3.6.4.13</ecNumber>
    </recommendedName>
</protein>